<feature type="transmembrane region" description="Helical" evidence="1">
    <location>
        <begin position="258"/>
        <end position="278"/>
    </location>
</feature>
<proteinExistence type="predicted"/>
<evidence type="ECO:0000313" key="3">
    <source>
        <dbReference type="Proteomes" id="UP000886740"/>
    </source>
</evidence>
<keyword evidence="1" id="KW-0812">Transmembrane</keyword>
<dbReference type="Proteomes" id="UP000886740">
    <property type="component" value="Unassembled WGS sequence"/>
</dbReference>
<keyword evidence="1" id="KW-1133">Transmembrane helix</keyword>
<name>A0A9D1X863_9BACT</name>
<evidence type="ECO:0008006" key="4">
    <source>
        <dbReference type="Google" id="ProtNLM"/>
    </source>
</evidence>
<gene>
    <name evidence="2" type="ORF">H9977_04980</name>
</gene>
<sequence>MRNDMTLNKLLELLNGIKANTRLPKAPRDCALLASQAISYLEGISDPKLFRQQVEAACRELQATDDKQRVIPILDALLASLFYFQMANRAIWRKRRWQERFNQTFSLFCQGLLDWLEASDGQEAPFTIDRERLFDSLEIHRVRDFSAKEVGDNLIWQYQLLATSDLTQSYSLIRHIHNTHQREAFLALLGPVGYIYQTARAIACLAGCYLACSLMILFYRFYVELPQFRLLFHAGLYQYKSQMAELNILYHSFWKQLLLVYSHPLCLILGCALIMALTDAFGKWYVGKGINCKTIQV</sequence>
<organism evidence="2 3">
    <name type="scientific">Candidatus Parabacteroides intestinipullorum</name>
    <dbReference type="NCBI Taxonomy" id="2838723"/>
    <lineage>
        <taxon>Bacteria</taxon>
        <taxon>Pseudomonadati</taxon>
        <taxon>Bacteroidota</taxon>
        <taxon>Bacteroidia</taxon>
        <taxon>Bacteroidales</taxon>
        <taxon>Tannerellaceae</taxon>
        <taxon>Parabacteroides</taxon>
    </lineage>
</organism>
<protein>
    <recommendedName>
        <fullName evidence="4">Transmembrane protein</fullName>
    </recommendedName>
</protein>
<evidence type="ECO:0000313" key="2">
    <source>
        <dbReference type="EMBL" id="HIX74370.1"/>
    </source>
</evidence>
<feature type="transmembrane region" description="Helical" evidence="1">
    <location>
        <begin position="201"/>
        <end position="222"/>
    </location>
</feature>
<comment type="caution">
    <text evidence="2">The sequence shown here is derived from an EMBL/GenBank/DDBJ whole genome shotgun (WGS) entry which is preliminary data.</text>
</comment>
<keyword evidence="1" id="KW-0472">Membrane</keyword>
<reference evidence="2" key="2">
    <citation type="submission" date="2021-04" db="EMBL/GenBank/DDBJ databases">
        <authorList>
            <person name="Gilroy R."/>
        </authorList>
    </citation>
    <scope>NUCLEOTIDE SEQUENCE</scope>
    <source>
        <strain evidence="2">ChiGjej6B6-14162</strain>
    </source>
</reference>
<accession>A0A9D1X863</accession>
<dbReference type="AlphaFoldDB" id="A0A9D1X863"/>
<reference evidence="2" key="1">
    <citation type="journal article" date="2021" name="PeerJ">
        <title>Extensive microbial diversity within the chicken gut microbiome revealed by metagenomics and culture.</title>
        <authorList>
            <person name="Gilroy R."/>
            <person name="Ravi A."/>
            <person name="Getino M."/>
            <person name="Pursley I."/>
            <person name="Horton D.L."/>
            <person name="Alikhan N.F."/>
            <person name="Baker D."/>
            <person name="Gharbi K."/>
            <person name="Hall N."/>
            <person name="Watson M."/>
            <person name="Adriaenssens E.M."/>
            <person name="Foster-Nyarko E."/>
            <person name="Jarju S."/>
            <person name="Secka A."/>
            <person name="Antonio M."/>
            <person name="Oren A."/>
            <person name="Chaudhuri R.R."/>
            <person name="La Ragione R."/>
            <person name="Hildebrand F."/>
            <person name="Pallen M.J."/>
        </authorList>
    </citation>
    <scope>NUCLEOTIDE SEQUENCE</scope>
    <source>
        <strain evidence="2">ChiGjej6B6-14162</strain>
    </source>
</reference>
<evidence type="ECO:0000256" key="1">
    <source>
        <dbReference type="SAM" id="Phobius"/>
    </source>
</evidence>
<dbReference type="EMBL" id="DXEL01000037">
    <property type="protein sequence ID" value="HIX74370.1"/>
    <property type="molecule type" value="Genomic_DNA"/>
</dbReference>